<dbReference type="RefSeq" id="WP_014811991.1">
    <property type="nucleotide sequence ID" value="NC_018025.1"/>
</dbReference>
<evidence type="ECO:0000313" key="3">
    <source>
        <dbReference type="Proteomes" id="UP000006055"/>
    </source>
</evidence>
<keyword evidence="1" id="KW-0812">Transmembrane</keyword>
<protein>
    <submittedName>
        <fullName evidence="2">Uncharacterized protein</fullName>
    </submittedName>
</protein>
<dbReference type="STRING" id="706587.Desti_4235"/>
<sequence>MKLLRWALFTVIASLLPICFNLIYLRLSKVAPTLELLMSRGELLLVITAITATAAGELIPTSDKLAKTKMIVLAACSLVTLLSSVGFAFVSTTIAVQRDIDSAFVLNASGGLFLAALLAGGGSILLSGDSK</sequence>
<keyword evidence="1" id="KW-0472">Membrane</keyword>
<feature type="transmembrane region" description="Helical" evidence="1">
    <location>
        <begin position="6"/>
        <end position="25"/>
    </location>
</feature>
<accession>I4CBD0</accession>
<dbReference type="HOGENOM" id="CLU_1924212_0_0_7"/>
<reference evidence="3" key="1">
    <citation type="submission" date="2012-06" db="EMBL/GenBank/DDBJ databases">
        <title>Complete sequence of chromosome of Desulfomonile tiedjei DSM 6799.</title>
        <authorList>
            <person name="Lucas S."/>
            <person name="Copeland A."/>
            <person name="Lapidus A."/>
            <person name="Glavina del Rio T."/>
            <person name="Dalin E."/>
            <person name="Tice H."/>
            <person name="Bruce D."/>
            <person name="Goodwin L."/>
            <person name="Pitluck S."/>
            <person name="Peters L."/>
            <person name="Ovchinnikova G."/>
            <person name="Zeytun A."/>
            <person name="Lu M."/>
            <person name="Kyrpides N."/>
            <person name="Mavromatis K."/>
            <person name="Ivanova N."/>
            <person name="Brettin T."/>
            <person name="Detter J.C."/>
            <person name="Han C."/>
            <person name="Larimer F."/>
            <person name="Land M."/>
            <person name="Hauser L."/>
            <person name="Markowitz V."/>
            <person name="Cheng J.-F."/>
            <person name="Hugenholtz P."/>
            <person name="Woyke T."/>
            <person name="Wu D."/>
            <person name="Spring S."/>
            <person name="Schroeder M."/>
            <person name="Brambilla E."/>
            <person name="Klenk H.-P."/>
            <person name="Eisen J.A."/>
        </authorList>
    </citation>
    <scope>NUCLEOTIDE SEQUENCE [LARGE SCALE GENOMIC DNA]</scope>
    <source>
        <strain evidence="3">ATCC 49306 / DSM 6799 / DCB-1</strain>
    </source>
</reference>
<evidence type="ECO:0000313" key="2">
    <source>
        <dbReference type="EMBL" id="AFM26871.1"/>
    </source>
</evidence>
<dbReference type="KEGG" id="dti:Desti_4235"/>
<dbReference type="Proteomes" id="UP000006055">
    <property type="component" value="Chromosome"/>
</dbReference>
<feature type="transmembrane region" description="Helical" evidence="1">
    <location>
        <begin position="37"/>
        <end position="59"/>
    </location>
</feature>
<name>I4CBD0_DESTA</name>
<dbReference type="EMBL" id="CP003360">
    <property type="protein sequence ID" value="AFM26871.1"/>
    <property type="molecule type" value="Genomic_DNA"/>
</dbReference>
<feature type="transmembrane region" description="Helical" evidence="1">
    <location>
        <begin position="103"/>
        <end position="126"/>
    </location>
</feature>
<organism evidence="2 3">
    <name type="scientific">Desulfomonile tiedjei (strain ATCC 49306 / DSM 6799 / DCB-1)</name>
    <dbReference type="NCBI Taxonomy" id="706587"/>
    <lineage>
        <taxon>Bacteria</taxon>
        <taxon>Pseudomonadati</taxon>
        <taxon>Thermodesulfobacteriota</taxon>
        <taxon>Desulfomonilia</taxon>
        <taxon>Desulfomonilales</taxon>
        <taxon>Desulfomonilaceae</taxon>
        <taxon>Desulfomonile</taxon>
    </lineage>
</organism>
<feature type="transmembrane region" description="Helical" evidence="1">
    <location>
        <begin position="71"/>
        <end position="96"/>
    </location>
</feature>
<proteinExistence type="predicted"/>
<keyword evidence="3" id="KW-1185">Reference proteome</keyword>
<dbReference type="AlphaFoldDB" id="I4CBD0"/>
<gene>
    <name evidence="2" type="ordered locus">Desti_4235</name>
</gene>
<evidence type="ECO:0000256" key="1">
    <source>
        <dbReference type="SAM" id="Phobius"/>
    </source>
</evidence>
<keyword evidence="1" id="KW-1133">Transmembrane helix</keyword>